<evidence type="ECO:0000313" key="1">
    <source>
        <dbReference type="EMBL" id="CAG8849261.1"/>
    </source>
</evidence>
<name>A0ACA9SYT5_9GLOM</name>
<keyword evidence="2" id="KW-1185">Reference proteome</keyword>
<accession>A0ACA9SYT5</accession>
<proteinExistence type="predicted"/>
<dbReference type="Proteomes" id="UP000789920">
    <property type="component" value="Unassembled WGS sequence"/>
</dbReference>
<organism evidence="1 2">
    <name type="scientific">Racocetra persica</name>
    <dbReference type="NCBI Taxonomy" id="160502"/>
    <lineage>
        <taxon>Eukaryota</taxon>
        <taxon>Fungi</taxon>
        <taxon>Fungi incertae sedis</taxon>
        <taxon>Mucoromycota</taxon>
        <taxon>Glomeromycotina</taxon>
        <taxon>Glomeromycetes</taxon>
        <taxon>Diversisporales</taxon>
        <taxon>Gigasporaceae</taxon>
        <taxon>Racocetra</taxon>
    </lineage>
</organism>
<reference evidence="1" key="1">
    <citation type="submission" date="2021-06" db="EMBL/GenBank/DDBJ databases">
        <authorList>
            <person name="Kallberg Y."/>
            <person name="Tangrot J."/>
            <person name="Rosling A."/>
        </authorList>
    </citation>
    <scope>NUCLEOTIDE SEQUENCE</scope>
    <source>
        <strain evidence="1">MA461A</strain>
    </source>
</reference>
<protein>
    <submittedName>
        <fullName evidence="1">18662_t:CDS:1</fullName>
    </submittedName>
</protein>
<comment type="caution">
    <text evidence="1">The sequence shown here is derived from an EMBL/GenBank/DDBJ whole genome shotgun (WGS) entry which is preliminary data.</text>
</comment>
<feature type="non-terminal residue" evidence="1">
    <location>
        <position position="147"/>
    </location>
</feature>
<sequence length="147" mass="17275">TYVCENAGKYKPNKTKLIEQQHNKRSKKTDCKWHVNLSNPETSNFVHIMLVYLEHNHNISADNLRFATAFRKFDEFIMNEIEHAVVYGHCDVYIIRNLLQSLFPGQLFLMQDLSNAIQKIKRKKNVVGSDASYLLKFLLEQQKEDLM</sequence>
<gene>
    <name evidence="1" type="ORF">RPERSI_LOCUS35510</name>
</gene>
<dbReference type="EMBL" id="CAJVQC010164608">
    <property type="protein sequence ID" value="CAG8849261.1"/>
    <property type="molecule type" value="Genomic_DNA"/>
</dbReference>
<evidence type="ECO:0000313" key="2">
    <source>
        <dbReference type="Proteomes" id="UP000789920"/>
    </source>
</evidence>
<feature type="non-terminal residue" evidence="1">
    <location>
        <position position="1"/>
    </location>
</feature>